<protein>
    <submittedName>
        <fullName evidence="4">Flagellar export chaperone FlgN</fullName>
    </submittedName>
</protein>
<dbReference type="Proteomes" id="UP000602260">
    <property type="component" value="Unassembled WGS sequence"/>
</dbReference>
<dbReference type="RefSeq" id="WP_186879084.1">
    <property type="nucleotide sequence ID" value="NZ_JACOPN010000008.1"/>
</dbReference>
<reference evidence="4" key="1">
    <citation type="submission" date="2020-08" db="EMBL/GenBank/DDBJ databases">
        <title>Genome public.</title>
        <authorList>
            <person name="Liu C."/>
            <person name="Sun Q."/>
        </authorList>
    </citation>
    <scope>NUCLEOTIDE SEQUENCE</scope>
    <source>
        <strain evidence="4">BX5</strain>
    </source>
</reference>
<feature type="coiled-coil region" evidence="2">
    <location>
        <begin position="5"/>
        <end position="32"/>
    </location>
</feature>
<evidence type="ECO:0000313" key="5">
    <source>
        <dbReference type="Proteomes" id="UP000602260"/>
    </source>
</evidence>
<dbReference type="AlphaFoldDB" id="A0A8J6M591"/>
<feature type="region of interest" description="Disordered" evidence="3">
    <location>
        <begin position="130"/>
        <end position="159"/>
    </location>
</feature>
<evidence type="ECO:0000256" key="2">
    <source>
        <dbReference type="SAM" id="Coils"/>
    </source>
</evidence>
<keyword evidence="5" id="KW-1185">Reference proteome</keyword>
<keyword evidence="1" id="KW-1005">Bacterial flagellum biogenesis</keyword>
<gene>
    <name evidence="4" type="primary">flgN</name>
    <name evidence="4" type="ORF">H8S55_11580</name>
</gene>
<keyword evidence="4" id="KW-0966">Cell projection</keyword>
<dbReference type="InterPro" id="IPR007809">
    <property type="entry name" value="FlgN-like"/>
</dbReference>
<dbReference type="Pfam" id="PF05130">
    <property type="entry name" value="FlgN"/>
    <property type="match status" value="1"/>
</dbReference>
<evidence type="ECO:0000256" key="1">
    <source>
        <dbReference type="ARBA" id="ARBA00022795"/>
    </source>
</evidence>
<keyword evidence="2" id="KW-0175">Coiled coil</keyword>
<dbReference type="EMBL" id="JACOPN010000008">
    <property type="protein sequence ID" value="MBC5717947.1"/>
    <property type="molecule type" value="Genomic_DNA"/>
</dbReference>
<evidence type="ECO:0000256" key="3">
    <source>
        <dbReference type="SAM" id="MobiDB-lite"/>
    </source>
</evidence>
<sequence>MKDQFEEYIALLETLKEELDRLAALARKKNEAVCGDDLMALDGVMRQEQAIALQFRGLEQKRGQLLAALGLTAVPLSDLPAHFPSERREAAQRAVDGVKDSYRVYQANSAVARNALESNLREVEHVLDMLGGGPEGISGPGYAPPEAEPPQTMKTDFRA</sequence>
<dbReference type="GO" id="GO:0044780">
    <property type="term" value="P:bacterial-type flagellum assembly"/>
    <property type="evidence" value="ECO:0007669"/>
    <property type="project" value="InterPro"/>
</dbReference>
<proteinExistence type="predicted"/>
<name>A0A8J6M591_9FIRM</name>
<dbReference type="SUPFAM" id="SSF140566">
    <property type="entry name" value="FlgN-like"/>
    <property type="match status" value="1"/>
</dbReference>
<keyword evidence="4" id="KW-0969">Cilium</keyword>
<dbReference type="Gene3D" id="1.20.58.300">
    <property type="entry name" value="FlgN-like"/>
    <property type="match status" value="1"/>
</dbReference>
<organism evidence="4 5">
    <name type="scientific">Flintibacter faecis</name>
    <dbReference type="NCBI Taxonomy" id="2763047"/>
    <lineage>
        <taxon>Bacteria</taxon>
        <taxon>Bacillati</taxon>
        <taxon>Bacillota</taxon>
        <taxon>Clostridia</taxon>
        <taxon>Eubacteriales</taxon>
        <taxon>Flintibacter</taxon>
    </lineage>
</organism>
<keyword evidence="4" id="KW-0282">Flagellum</keyword>
<accession>A0A8J6M591</accession>
<evidence type="ECO:0000313" key="4">
    <source>
        <dbReference type="EMBL" id="MBC5717947.1"/>
    </source>
</evidence>
<feature type="compositionally biased region" description="Gly residues" evidence="3">
    <location>
        <begin position="130"/>
        <end position="139"/>
    </location>
</feature>
<dbReference type="InterPro" id="IPR036679">
    <property type="entry name" value="FlgN-like_sf"/>
</dbReference>
<comment type="caution">
    <text evidence="4">The sequence shown here is derived from an EMBL/GenBank/DDBJ whole genome shotgun (WGS) entry which is preliminary data.</text>
</comment>